<proteinExistence type="predicted"/>
<protein>
    <submittedName>
        <fullName evidence="2">NAD-dependent epimerase</fullName>
    </submittedName>
</protein>
<dbReference type="GO" id="GO:0004029">
    <property type="term" value="F:aldehyde dehydrogenase (NAD+) activity"/>
    <property type="evidence" value="ECO:0007669"/>
    <property type="project" value="TreeGrafter"/>
</dbReference>
<gene>
    <name evidence="2" type="ORF">TNO010_110140</name>
</gene>
<reference evidence="2 3" key="1">
    <citation type="submission" date="2017-11" db="EMBL/GenBank/DDBJ databases">
        <authorList>
            <person name="Duchaud E."/>
        </authorList>
    </citation>
    <scope>NUCLEOTIDE SEQUENCE [LARGE SCALE GENOMIC DNA]</scope>
    <source>
        <strain evidence="2 3">TNO010</strain>
    </source>
</reference>
<dbReference type="PANTHER" id="PTHR48079">
    <property type="entry name" value="PROTEIN YEEZ"/>
    <property type="match status" value="1"/>
</dbReference>
<evidence type="ECO:0000313" key="3">
    <source>
        <dbReference type="Proteomes" id="UP000490060"/>
    </source>
</evidence>
<dbReference type="Gene3D" id="3.40.50.720">
    <property type="entry name" value="NAD(P)-binding Rossmann-like Domain"/>
    <property type="match status" value="1"/>
</dbReference>
<dbReference type="AlphaFoldDB" id="A0A2I2LD63"/>
<dbReference type="Pfam" id="PF01370">
    <property type="entry name" value="Epimerase"/>
    <property type="match status" value="1"/>
</dbReference>
<feature type="domain" description="NAD-dependent epimerase/dehydratase" evidence="1">
    <location>
        <begin position="2"/>
        <end position="237"/>
    </location>
</feature>
<evidence type="ECO:0000259" key="1">
    <source>
        <dbReference type="Pfam" id="PF01370"/>
    </source>
</evidence>
<dbReference type="InterPro" id="IPR036291">
    <property type="entry name" value="NAD(P)-bd_dom_sf"/>
</dbReference>
<dbReference type="RefSeq" id="WP_172504751.1">
    <property type="nucleotide sequence ID" value="NZ_JAJHTC010000011.1"/>
</dbReference>
<dbReference type="SUPFAM" id="SSF51735">
    <property type="entry name" value="NAD(P)-binding Rossmann-fold domains"/>
    <property type="match status" value="1"/>
</dbReference>
<sequence length="334" mass="37639">MILVTGGTGLVGAHLLYHLTQKEDKIRAIYRTDEKREHVKKIFSFYTDNVEHLFSKIQWIQADITDIPSLEPVFKDITQVYHCAALVSFNPKDYQKMRQVNIEGTANIVNFSIENKVKKFCFVSSIAAVGNAINSKPIDEENEWSDSDTHSGYAITKYGAEMEVWRGSQEGLEVVIVNPGVILGSGFWQEGSGKLFTQINNGFNFYTQGITGFVGVQDVVKAMLLLMKSDNKNIKNERFILVSENKSFKEILDTIADNLHKKHPAIKVSKTLSALAWRVSFLVSLLTKKKPLLTKNTARASHNISYYSSSKIEKALAFKFELINSQIAKISKTF</sequence>
<accession>A0A2I2LD63</accession>
<evidence type="ECO:0000313" key="2">
    <source>
        <dbReference type="EMBL" id="SOS58165.1"/>
    </source>
</evidence>
<name>A0A2I2LD63_9FLAO</name>
<organism evidence="2 3">
    <name type="scientific">Tenacibaculum finnmarkense genomovar ulcerans</name>
    <dbReference type="NCBI Taxonomy" id="2781388"/>
    <lineage>
        <taxon>Bacteria</taxon>
        <taxon>Pseudomonadati</taxon>
        <taxon>Bacteroidota</taxon>
        <taxon>Flavobacteriia</taxon>
        <taxon>Flavobacteriales</taxon>
        <taxon>Flavobacteriaceae</taxon>
        <taxon>Tenacibaculum</taxon>
        <taxon>Tenacibaculum finnmarkense</taxon>
    </lineage>
</organism>
<dbReference type="Proteomes" id="UP000490060">
    <property type="component" value="Unassembled WGS sequence"/>
</dbReference>
<dbReference type="PANTHER" id="PTHR48079:SF6">
    <property type="entry name" value="NAD(P)-BINDING DOMAIN-CONTAINING PROTEIN-RELATED"/>
    <property type="match status" value="1"/>
</dbReference>
<dbReference type="InterPro" id="IPR051783">
    <property type="entry name" value="NAD(P)-dependent_oxidoreduct"/>
</dbReference>
<dbReference type="InterPro" id="IPR001509">
    <property type="entry name" value="Epimerase_deHydtase"/>
</dbReference>
<dbReference type="GO" id="GO:0005737">
    <property type="term" value="C:cytoplasm"/>
    <property type="evidence" value="ECO:0007669"/>
    <property type="project" value="TreeGrafter"/>
</dbReference>
<dbReference type="EMBL" id="OENE01000003">
    <property type="protein sequence ID" value="SOS58165.1"/>
    <property type="molecule type" value="Genomic_DNA"/>
</dbReference>